<evidence type="ECO:0000256" key="1">
    <source>
        <dbReference type="SAM" id="MobiDB-lite"/>
    </source>
</evidence>
<gene>
    <name evidence="2" type="ORF">LCGC14_0671460</name>
</gene>
<accession>A0A0F9TC71</accession>
<reference evidence="2" key="1">
    <citation type="journal article" date="2015" name="Nature">
        <title>Complex archaea that bridge the gap between prokaryotes and eukaryotes.</title>
        <authorList>
            <person name="Spang A."/>
            <person name="Saw J.H."/>
            <person name="Jorgensen S.L."/>
            <person name="Zaremba-Niedzwiedzka K."/>
            <person name="Martijn J."/>
            <person name="Lind A.E."/>
            <person name="van Eijk R."/>
            <person name="Schleper C."/>
            <person name="Guy L."/>
            <person name="Ettema T.J."/>
        </authorList>
    </citation>
    <scope>NUCLEOTIDE SEQUENCE</scope>
</reference>
<dbReference type="EMBL" id="LAZR01001322">
    <property type="protein sequence ID" value="KKN46596.1"/>
    <property type="molecule type" value="Genomic_DNA"/>
</dbReference>
<evidence type="ECO:0000313" key="2">
    <source>
        <dbReference type="EMBL" id="KKN46596.1"/>
    </source>
</evidence>
<organism evidence="2">
    <name type="scientific">marine sediment metagenome</name>
    <dbReference type="NCBI Taxonomy" id="412755"/>
    <lineage>
        <taxon>unclassified sequences</taxon>
        <taxon>metagenomes</taxon>
        <taxon>ecological metagenomes</taxon>
    </lineage>
</organism>
<protein>
    <submittedName>
        <fullName evidence="2">Uncharacterized protein</fullName>
    </submittedName>
</protein>
<comment type="caution">
    <text evidence="2">The sequence shown here is derived from an EMBL/GenBank/DDBJ whole genome shotgun (WGS) entry which is preliminary data.</text>
</comment>
<dbReference type="AlphaFoldDB" id="A0A0F9TC71"/>
<feature type="region of interest" description="Disordered" evidence="1">
    <location>
        <begin position="252"/>
        <end position="282"/>
    </location>
</feature>
<feature type="region of interest" description="Disordered" evidence="1">
    <location>
        <begin position="1"/>
        <end position="27"/>
    </location>
</feature>
<name>A0A0F9TC71_9ZZZZ</name>
<proteinExistence type="predicted"/>
<sequence length="294" mass="34014">MPDTRPQYGQPFRQLPSANRRDLTPESMLNEQIQTGRKQIQDRFNLQWGELNKSARFVGQQKASNMRQQLHAKAKQEMLQFNQQAQQQLEQLQNIDRLTQQGAITNPEEIKARMTYGSDVARSMYPTPEKEKPPMQQFGELDVYSHRISDELEWFKEDKPYKPGILSGISPLTTAISIYRATQKRKVWMWDPDTEDYTIKATPEKIAEYDMWLQEQKNVAKLKRELTGQLGVGRKIVQPGAKGGTFSDKIAESVRPQRQTSTTAKPKVIRQRNTRTKQERISYDGGRSWQIVSG</sequence>